<protein>
    <submittedName>
        <fullName evidence="1">Uncharacterized protein</fullName>
    </submittedName>
</protein>
<dbReference type="Proteomes" id="UP000646365">
    <property type="component" value="Unassembled WGS sequence"/>
</dbReference>
<accession>A0A8J3E516</accession>
<dbReference type="EMBL" id="BMJQ01000011">
    <property type="protein sequence ID" value="GGF31941.1"/>
    <property type="molecule type" value="Genomic_DNA"/>
</dbReference>
<comment type="caution">
    <text evidence="1">The sequence shown here is derived from an EMBL/GenBank/DDBJ whole genome shotgun (WGS) entry which is preliminary data.</text>
</comment>
<dbReference type="AlphaFoldDB" id="A0A8J3E516"/>
<sequence length="62" mass="6788">MPIEEGVGQFGEDLLLGVAREDTFGRMDGDGHSDSPQLASAFAFKHRSLSIDREDSLHKQGE</sequence>
<evidence type="ECO:0000313" key="2">
    <source>
        <dbReference type="Proteomes" id="UP000646365"/>
    </source>
</evidence>
<organism evidence="1 2">
    <name type="scientific">Aliidongia dinghuensis</name>
    <dbReference type="NCBI Taxonomy" id="1867774"/>
    <lineage>
        <taxon>Bacteria</taxon>
        <taxon>Pseudomonadati</taxon>
        <taxon>Pseudomonadota</taxon>
        <taxon>Alphaproteobacteria</taxon>
        <taxon>Rhodospirillales</taxon>
        <taxon>Dongiaceae</taxon>
        <taxon>Aliidongia</taxon>
    </lineage>
</organism>
<gene>
    <name evidence="1" type="ORF">GCM10011611_42560</name>
</gene>
<reference evidence="1" key="2">
    <citation type="submission" date="2020-09" db="EMBL/GenBank/DDBJ databases">
        <authorList>
            <person name="Sun Q."/>
            <person name="Zhou Y."/>
        </authorList>
    </citation>
    <scope>NUCLEOTIDE SEQUENCE</scope>
    <source>
        <strain evidence="1">CGMCC 1.15725</strain>
    </source>
</reference>
<reference evidence="1" key="1">
    <citation type="journal article" date="2014" name="Int. J. Syst. Evol. Microbiol.">
        <title>Complete genome sequence of Corynebacterium casei LMG S-19264T (=DSM 44701T), isolated from a smear-ripened cheese.</title>
        <authorList>
            <consortium name="US DOE Joint Genome Institute (JGI-PGF)"/>
            <person name="Walter F."/>
            <person name="Albersmeier A."/>
            <person name="Kalinowski J."/>
            <person name="Ruckert C."/>
        </authorList>
    </citation>
    <scope>NUCLEOTIDE SEQUENCE</scope>
    <source>
        <strain evidence="1">CGMCC 1.15725</strain>
    </source>
</reference>
<keyword evidence="2" id="KW-1185">Reference proteome</keyword>
<evidence type="ECO:0000313" key="1">
    <source>
        <dbReference type="EMBL" id="GGF31941.1"/>
    </source>
</evidence>
<name>A0A8J3E516_9PROT</name>
<proteinExistence type="predicted"/>